<dbReference type="EMBL" id="CAJHIT010000002">
    <property type="protein sequence ID" value="CAD6499265.1"/>
    <property type="molecule type" value="Genomic_DNA"/>
</dbReference>
<evidence type="ECO:0000313" key="1">
    <source>
        <dbReference type="EMBL" id="CAD6499265.1"/>
    </source>
</evidence>
<proteinExistence type="predicted"/>
<sequence>MPHYCILFKDLYPRVYRVSALSYHHQAPLG</sequence>
<organism evidence="1 2">
    <name type="scientific">Blumeria graminis f. sp. triticale</name>
    <dbReference type="NCBI Taxonomy" id="1689686"/>
    <lineage>
        <taxon>Eukaryota</taxon>
        <taxon>Fungi</taxon>
        <taxon>Dikarya</taxon>
        <taxon>Ascomycota</taxon>
        <taxon>Pezizomycotina</taxon>
        <taxon>Leotiomycetes</taxon>
        <taxon>Erysiphales</taxon>
        <taxon>Erysiphaceae</taxon>
        <taxon>Blumeria</taxon>
    </lineage>
</organism>
<accession>A0A9W4GCX8</accession>
<reference evidence="1" key="1">
    <citation type="submission" date="2020-10" db="EMBL/GenBank/DDBJ databases">
        <authorList>
            <person name="Muller C M."/>
        </authorList>
    </citation>
    <scope>NUCLEOTIDE SEQUENCE</scope>
    <source>
        <strain evidence="1">THUN-12</strain>
    </source>
</reference>
<gene>
    <name evidence="1" type="ORF">BGTH12_LOCUS623</name>
</gene>
<protein>
    <submittedName>
        <fullName evidence="1">BgTH12-03386</fullName>
    </submittedName>
</protein>
<comment type="caution">
    <text evidence="1">The sequence shown here is derived from an EMBL/GenBank/DDBJ whole genome shotgun (WGS) entry which is preliminary data.</text>
</comment>
<evidence type="ECO:0000313" key="2">
    <source>
        <dbReference type="Proteomes" id="UP000683417"/>
    </source>
</evidence>
<dbReference type="Proteomes" id="UP000683417">
    <property type="component" value="Unassembled WGS sequence"/>
</dbReference>
<name>A0A9W4GCX8_BLUGR</name>
<dbReference type="AlphaFoldDB" id="A0A9W4GCX8"/>